<evidence type="ECO:0000313" key="3">
    <source>
        <dbReference type="EMBL" id="QDV69540.1"/>
    </source>
</evidence>
<dbReference type="OrthoDB" id="232381at2"/>
<name>A0A518JVG8_9BACT</name>
<sequence>MGLKSKYRQWRVAHADNARAKGMQGQQSVALGFAWRAANIGGVRRHLECIEKYSQHAVALYPSTPSHDFLKTRDERSQYHADLGDPLIDRHSLFHSHVDPDFIAIAQRAQKAGKPWLHTYHLLYFPEDWDNNLAPWQQKINDCLLTQASKADLCLSVGTWLVDWLEENHGIETQFVPNGVDVDACDQADGNRFREAIGLDNFVLFVNSIAKVKNPAAFVEAARARPDQKFVMIGTNLTAEGIRAELKIDVPPNLIALGPLSHAQTLDAMSACKTFVMTSHREGLPTVLLEAMSMGKVCVAPRLPWSSDAIRLPEHGFLYDPEDPQDLVKTIDAATELEVMPMARQHVVDSFSWPVVARQLDDIYSGQLSSSARC</sequence>
<dbReference type="KEGG" id="rcf:Poly24_32560"/>
<dbReference type="InterPro" id="IPR001296">
    <property type="entry name" value="Glyco_trans_1"/>
</dbReference>
<dbReference type="AlphaFoldDB" id="A0A518JVG8"/>
<dbReference type="InterPro" id="IPR028098">
    <property type="entry name" value="Glyco_trans_4-like_N"/>
</dbReference>
<keyword evidence="3" id="KW-0328">Glycosyltransferase</keyword>
<dbReference type="CDD" id="cd03801">
    <property type="entry name" value="GT4_PimA-like"/>
    <property type="match status" value="1"/>
</dbReference>
<dbReference type="Gene3D" id="3.40.50.2000">
    <property type="entry name" value="Glycogen Phosphorylase B"/>
    <property type="match status" value="2"/>
</dbReference>
<dbReference type="SUPFAM" id="SSF53756">
    <property type="entry name" value="UDP-Glycosyltransferase/glycogen phosphorylase"/>
    <property type="match status" value="1"/>
</dbReference>
<keyword evidence="4" id="KW-1185">Reference proteome</keyword>
<feature type="domain" description="Glycosyl transferase family 1" evidence="1">
    <location>
        <begin position="199"/>
        <end position="338"/>
    </location>
</feature>
<dbReference type="InterPro" id="IPR050194">
    <property type="entry name" value="Glycosyltransferase_grp1"/>
</dbReference>
<dbReference type="Pfam" id="PF13439">
    <property type="entry name" value="Glyco_transf_4"/>
    <property type="match status" value="1"/>
</dbReference>
<evidence type="ECO:0000313" key="4">
    <source>
        <dbReference type="Proteomes" id="UP000315082"/>
    </source>
</evidence>
<dbReference type="PANTHER" id="PTHR45947">
    <property type="entry name" value="SULFOQUINOVOSYL TRANSFERASE SQD2"/>
    <property type="match status" value="1"/>
</dbReference>
<keyword evidence="3" id="KW-0808">Transferase</keyword>
<dbReference type="GO" id="GO:0016757">
    <property type="term" value="F:glycosyltransferase activity"/>
    <property type="evidence" value="ECO:0007669"/>
    <property type="project" value="UniProtKB-KW"/>
</dbReference>
<protein>
    <submittedName>
        <fullName evidence="3">UDP-D-galactose:(Glucosyl)lipopolysaccharide-1, 6-D-galactosyltransferase</fullName>
    </submittedName>
</protein>
<dbReference type="RefSeq" id="WP_145097191.1">
    <property type="nucleotide sequence ID" value="NZ_CP036348.1"/>
</dbReference>
<dbReference type="Pfam" id="PF00534">
    <property type="entry name" value="Glycos_transf_1"/>
    <property type="match status" value="1"/>
</dbReference>
<reference evidence="3 4" key="1">
    <citation type="submission" date="2019-02" db="EMBL/GenBank/DDBJ databases">
        <title>Deep-cultivation of Planctomycetes and their phenomic and genomic characterization uncovers novel biology.</title>
        <authorList>
            <person name="Wiegand S."/>
            <person name="Jogler M."/>
            <person name="Boedeker C."/>
            <person name="Pinto D."/>
            <person name="Vollmers J."/>
            <person name="Rivas-Marin E."/>
            <person name="Kohn T."/>
            <person name="Peeters S.H."/>
            <person name="Heuer A."/>
            <person name="Rast P."/>
            <person name="Oberbeckmann S."/>
            <person name="Bunk B."/>
            <person name="Jeske O."/>
            <person name="Meyerdierks A."/>
            <person name="Storesund J.E."/>
            <person name="Kallscheuer N."/>
            <person name="Luecker S."/>
            <person name="Lage O.M."/>
            <person name="Pohl T."/>
            <person name="Merkel B.J."/>
            <person name="Hornburger P."/>
            <person name="Mueller R.-W."/>
            <person name="Bruemmer F."/>
            <person name="Labrenz M."/>
            <person name="Spormann A.M."/>
            <person name="Op den Camp H."/>
            <person name="Overmann J."/>
            <person name="Amann R."/>
            <person name="Jetten M.S.M."/>
            <person name="Mascher T."/>
            <person name="Medema M.H."/>
            <person name="Devos D.P."/>
            <person name="Kaster A.-K."/>
            <person name="Ovreas L."/>
            <person name="Rohde M."/>
            <person name="Galperin M.Y."/>
            <person name="Jogler C."/>
        </authorList>
    </citation>
    <scope>NUCLEOTIDE SEQUENCE [LARGE SCALE GENOMIC DNA]</scope>
    <source>
        <strain evidence="3 4">Poly24</strain>
    </source>
</reference>
<organism evidence="3 4">
    <name type="scientific">Rosistilla carotiformis</name>
    <dbReference type="NCBI Taxonomy" id="2528017"/>
    <lineage>
        <taxon>Bacteria</taxon>
        <taxon>Pseudomonadati</taxon>
        <taxon>Planctomycetota</taxon>
        <taxon>Planctomycetia</taxon>
        <taxon>Pirellulales</taxon>
        <taxon>Pirellulaceae</taxon>
        <taxon>Rosistilla</taxon>
    </lineage>
</organism>
<accession>A0A518JVG8</accession>
<feature type="domain" description="Glycosyltransferase subfamily 4-like N-terminal" evidence="2">
    <location>
        <begin position="90"/>
        <end position="183"/>
    </location>
</feature>
<dbReference type="EMBL" id="CP036348">
    <property type="protein sequence ID" value="QDV69540.1"/>
    <property type="molecule type" value="Genomic_DNA"/>
</dbReference>
<proteinExistence type="predicted"/>
<gene>
    <name evidence="3" type="ORF">Poly24_32560</name>
</gene>
<dbReference type="Proteomes" id="UP000315082">
    <property type="component" value="Chromosome"/>
</dbReference>
<dbReference type="PANTHER" id="PTHR45947:SF3">
    <property type="entry name" value="SULFOQUINOVOSYL TRANSFERASE SQD2"/>
    <property type="match status" value="1"/>
</dbReference>
<evidence type="ECO:0000259" key="1">
    <source>
        <dbReference type="Pfam" id="PF00534"/>
    </source>
</evidence>
<evidence type="ECO:0000259" key="2">
    <source>
        <dbReference type="Pfam" id="PF13439"/>
    </source>
</evidence>